<dbReference type="OrthoDB" id="9802649at2"/>
<dbReference type="KEGG" id="das:Daes_1278"/>
<evidence type="ECO:0000259" key="8">
    <source>
        <dbReference type="Pfam" id="PF00535"/>
    </source>
</evidence>
<evidence type="ECO:0000256" key="3">
    <source>
        <dbReference type="ARBA" id="ARBA00022679"/>
    </source>
</evidence>
<dbReference type="RefSeq" id="WP_013514223.1">
    <property type="nucleotide sequence ID" value="NC_014844.1"/>
</dbReference>
<dbReference type="GO" id="GO:0009103">
    <property type="term" value="P:lipopolysaccharide biosynthetic process"/>
    <property type="evidence" value="ECO:0007669"/>
    <property type="project" value="UniProtKB-KW"/>
</dbReference>
<keyword evidence="3 9" id="KW-0808">Transferase</keyword>
<sequence length="240" mass="27386">MSNQEKFSVVLPVYNEQDNLETLFAEIRRAADSTGRPWEAVFVDDCSTDRSLSIIRGLAERHAEVRYVAFAENRGQSAAFCAGFDAADSQVVVTMDSDLQNDPADIPKMLAAFGDECEMVIGWRAKRKDTLVKRLSSRIANAIRDWFTDDGVHDTGCSLKVMRADLLRRLPRFKNMHRYFPILMKMQGARIHEVKVNHRQRFSGVSKYGTLDRALAGIYDLIGVQWLIKRHIDYAVKEKK</sequence>
<keyword evidence="10" id="KW-1185">Reference proteome</keyword>
<dbReference type="GO" id="GO:0005886">
    <property type="term" value="C:plasma membrane"/>
    <property type="evidence" value="ECO:0007669"/>
    <property type="project" value="TreeGrafter"/>
</dbReference>
<proteinExistence type="predicted"/>
<evidence type="ECO:0000313" key="9">
    <source>
        <dbReference type="EMBL" id="ADU62292.1"/>
    </source>
</evidence>
<dbReference type="Pfam" id="PF00535">
    <property type="entry name" value="Glycos_transf_2"/>
    <property type="match status" value="1"/>
</dbReference>
<dbReference type="PANTHER" id="PTHR48090">
    <property type="entry name" value="UNDECAPRENYL-PHOSPHATE 4-DEOXY-4-FORMAMIDO-L-ARABINOSE TRANSFERASE-RELATED"/>
    <property type="match status" value="1"/>
</dbReference>
<keyword evidence="7" id="KW-0472">Membrane</keyword>
<evidence type="ECO:0000256" key="2">
    <source>
        <dbReference type="ARBA" id="ARBA00022676"/>
    </source>
</evidence>
<name>E6VUQ1_PSEA9</name>
<keyword evidence="4" id="KW-0812">Transmembrane</keyword>
<dbReference type="GO" id="GO:0099621">
    <property type="term" value="F:undecaprenyl-phosphate 4-deoxy-4-formamido-L-arabinose transferase activity"/>
    <property type="evidence" value="ECO:0007669"/>
    <property type="project" value="TreeGrafter"/>
</dbReference>
<dbReference type="eggNOG" id="COG0463">
    <property type="taxonomic scope" value="Bacteria"/>
</dbReference>
<dbReference type="Gene3D" id="3.90.550.10">
    <property type="entry name" value="Spore Coat Polysaccharide Biosynthesis Protein SpsA, Chain A"/>
    <property type="match status" value="1"/>
</dbReference>
<keyword evidence="1" id="KW-1003">Cell membrane</keyword>
<dbReference type="InterPro" id="IPR050256">
    <property type="entry name" value="Glycosyltransferase_2"/>
</dbReference>
<protein>
    <submittedName>
        <fullName evidence="9">Glycosyl transferase family 2</fullName>
    </submittedName>
</protein>
<feature type="domain" description="Glycosyltransferase 2-like" evidence="8">
    <location>
        <begin position="8"/>
        <end position="169"/>
    </location>
</feature>
<evidence type="ECO:0000256" key="6">
    <source>
        <dbReference type="ARBA" id="ARBA00022989"/>
    </source>
</evidence>
<reference evidence="9 10" key="2">
    <citation type="journal article" date="2014" name="Genome Announc.">
        <title>Complete Genome Sequence of the Subsurface, Mesophilic Sulfate-Reducing Bacterium Desulfovibrio aespoeensis Aspo-2.</title>
        <authorList>
            <person name="Pedersen K."/>
            <person name="Bengtsson A."/>
            <person name="Edlund J."/>
            <person name="Rabe L."/>
            <person name="Hazen T."/>
            <person name="Chakraborty R."/>
            <person name="Goodwin L."/>
            <person name="Shapiro N."/>
        </authorList>
    </citation>
    <scope>NUCLEOTIDE SEQUENCE [LARGE SCALE GENOMIC DNA]</scope>
    <source>
        <strain evidence="10">ATCC 700646 / DSM 10631 / Aspo-2</strain>
    </source>
</reference>
<reference evidence="10" key="1">
    <citation type="submission" date="2010-12" db="EMBL/GenBank/DDBJ databases">
        <title>Complete sequence of Desulfovibrio aespoeensis Aspo-2.</title>
        <authorList>
            <consortium name="US DOE Joint Genome Institute"/>
            <person name="Lucas S."/>
            <person name="Copeland A."/>
            <person name="Lapidus A."/>
            <person name="Cheng J.-F."/>
            <person name="Goodwin L."/>
            <person name="Pitluck S."/>
            <person name="Chertkov O."/>
            <person name="Misra M."/>
            <person name="Detter J.C."/>
            <person name="Han C."/>
            <person name="Tapia R."/>
            <person name="Land M."/>
            <person name="Hauser L."/>
            <person name="Kyrpides N."/>
            <person name="Ivanova N."/>
            <person name="Ovchinnikova G."/>
            <person name="Pedersen K."/>
            <person name="Jagevall S."/>
            <person name="Hazen T."/>
            <person name="Woyke T."/>
        </authorList>
    </citation>
    <scope>NUCLEOTIDE SEQUENCE [LARGE SCALE GENOMIC DNA]</scope>
    <source>
        <strain evidence="10">ATCC 700646 / DSM 10631 / Aspo-2</strain>
    </source>
</reference>
<dbReference type="InterPro" id="IPR001173">
    <property type="entry name" value="Glyco_trans_2-like"/>
</dbReference>
<keyword evidence="6" id="KW-1133">Transmembrane helix</keyword>
<dbReference type="PANTHER" id="PTHR48090:SF3">
    <property type="entry name" value="UNDECAPRENYL-PHOSPHATE 4-DEOXY-4-FORMAMIDO-L-ARABINOSE TRANSFERASE"/>
    <property type="match status" value="1"/>
</dbReference>
<evidence type="ECO:0000256" key="4">
    <source>
        <dbReference type="ARBA" id="ARBA00022692"/>
    </source>
</evidence>
<evidence type="ECO:0000313" key="10">
    <source>
        <dbReference type="Proteomes" id="UP000002191"/>
    </source>
</evidence>
<evidence type="ECO:0000256" key="7">
    <source>
        <dbReference type="ARBA" id="ARBA00023136"/>
    </source>
</evidence>
<evidence type="ECO:0000256" key="5">
    <source>
        <dbReference type="ARBA" id="ARBA00022985"/>
    </source>
</evidence>
<keyword evidence="2" id="KW-0328">Glycosyltransferase</keyword>
<dbReference type="EMBL" id="CP002431">
    <property type="protein sequence ID" value="ADU62292.1"/>
    <property type="molecule type" value="Genomic_DNA"/>
</dbReference>
<keyword evidence="5" id="KW-0448">Lipopolysaccharide biosynthesis</keyword>
<accession>E6VUQ1</accession>
<dbReference type="HOGENOM" id="CLU_033536_11_0_7"/>
<gene>
    <name evidence="9" type="ordered locus">Daes_1278</name>
</gene>
<dbReference type="CDD" id="cd04187">
    <property type="entry name" value="DPM1_like_bac"/>
    <property type="match status" value="1"/>
</dbReference>
<dbReference type="SUPFAM" id="SSF53448">
    <property type="entry name" value="Nucleotide-diphospho-sugar transferases"/>
    <property type="match status" value="1"/>
</dbReference>
<dbReference type="InterPro" id="IPR029044">
    <property type="entry name" value="Nucleotide-diphossugar_trans"/>
</dbReference>
<evidence type="ECO:0000256" key="1">
    <source>
        <dbReference type="ARBA" id="ARBA00022475"/>
    </source>
</evidence>
<organism evidence="9 10">
    <name type="scientific">Pseudodesulfovibrio aespoeensis (strain ATCC 700646 / DSM 10631 / Aspo-2)</name>
    <name type="common">Desulfovibrio aespoeensis</name>
    <dbReference type="NCBI Taxonomy" id="643562"/>
    <lineage>
        <taxon>Bacteria</taxon>
        <taxon>Pseudomonadati</taxon>
        <taxon>Thermodesulfobacteriota</taxon>
        <taxon>Desulfovibrionia</taxon>
        <taxon>Desulfovibrionales</taxon>
        <taxon>Desulfovibrionaceae</taxon>
    </lineage>
</organism>
<dbReference type="AlphaFoldDB" id="E6VUQ1"/>
<dbReference type="Proteomes" id="UP000002191">
    <property type="component" value="Chromosome"/>
</dbReference>
<dbReference type="STRING" id="643562.Daes_1278"/>